<dbReference type="SUPFAM" id="SSF51445">
    <property type="entry name" value="(Trans)glycosidases"/>
    <property type="match status" value="1"/>
</dbReference>
<keyword evidence="9" id="KW-1185">Reference proteome</keyword>
<dbReference type="Pfam" id="PF00150">
    <property type="entry name" value="Cellulase"/>
    <property type="match status" value="1"/>
</dbReference>
<keyword evidence="5 6" id="KW-0326">Glycosidase</keyword>
<dbReference type="InterPro" id="IPR017853">
    <property type="entry name" value="GH"/>
</dbReference>
<dbReference type="EC" id="3.2.1.4" evidence="3"/>
<dbReference type="OrthoDB" id="5823761at2759"/>
<evidence type="ECO:0000313" key="9">
    <source>
        <dbReference type="Proteomes" id="UP000184330"/>
    </source>
</evidence>
<evidence type="ECO:0000256" key="4">
    <source>
        <dbReference type="ARBA" id="ARBA00022801"/>
    </source>
</evidence>
<dbReference type="AlphaFoldDB" id="A0A1L7WQU2"/>
<comment type="similarity">
    <text evidence="2 6">Belongs to the glycosyl hydrolase 5 (cellulase A) family.</text>
</comment>
<dbReference type="Gene3D" id="3.20.20.80">
    <property type="entry name" value="Glycosidases"/>
    <property type="match status" value="1"/>
</dbReference>
<evidence type="ECO:0000256" key="5">
    <source>
        <dbReference type="ARBA" id="ARBA00023295"/>
    </source>
</evidence>
<sequence length="218" mass="23041">MAGLAIPIVLRIAFCSLMAFKPKSLLTASVAGLLGASMSTVNRVIYVHFKTHTTLNAYQLHYLQEIWLHTPNVVGPPHHHQNVDGAIIGQGGPANSVLASLWANIATKYASNSKIVFGVMNERHDLSRGSTWAATVQGAVTAIVNSRSFPTFLTNIDSVQPLFVSDGSGPALAGVTNPDGSTVNLIFDVHKCLDYDGSGGNTVCVGDQVSTAFAPLIQ</sequence>
<dbReference type="PANTHER" id="PTHR34142">
    <property type="entry name" value="ENDO-BETA-1,4-GLUCANASE A"/>
    <property type="match status" value="1"/>
</dbReference>
<keyword evidence="4 6" id="KW-0378">Hydrolase</keyword>
<dbReference type="STRING" id="576137.A0A1L7WQU2"/>
<proteinExistence type="inferred from homology"/>
<evidence type="ECO:0000256" key="2">
    <source>
        <dbReference type="ARBA" id="ARBA00005641"/>
    </source>
</evidence>
<dbReference type="GO" id="GO:0009251">
    <property type="term" value="P:glucan catabolic process"/>
    <property type="evidence" value="ECO:0007669"/>
    <property type="project" value="TreeGrafter"/>
</dbReference>
<dbReference type="InterPro" id="IPR001547">
    <property type="entry name" value="Glyco_hydro_5"/>
</dbReference>
<protein>
    <recommendedName>
        <fullName evidence="3">cellulase</fullName>
        <ecNumber evidence="3">3.2.1.4</ecNumber>
    </recommendedName>
</protein>
<evidence type="ECO:0000256" key="3">
    <source>
        <dbReference type="ARBA" id="ARBA00012601"/>
    </source>
</evidence>
<gene>
    <name evidence="8" type="ORF">PAC_05022</name>
</gene>
<dbReference type="EMBL" id="FJOG01000006">
    <property type="protein sequence ID" value="CZR55136.1"/>
    <property type="molecule type" value="Genomic_DNA"/>
</dbReference>
<feature type="domain" description="Glycoside hydrolase family 5" evidence="7">
    <location>
        <begin position="78"/>
        <end position="204"/>
    </location>
</feature>
<evidence type="ECO:0000256" key="1">
    <source>
        <dbReference type="ARBA" id="ARBA00000966"/>
    </source>
</evidence>
<evidence type="ECO:0000313" key="8">
    <source>
        <dbReference type="EMBL" id="CZR55136.1"/>
    </source>
</evidence>
<dbReference type="Proteomes" id="UP000184330">
    <property type="component" value="Unassembled WGS sequence"/>
</dbReference>
<evidence type="ECO:0000259" key="7">
    <source>
        <dbReference type="Pfam" id="PF00150"/>
    </source>
</evidence>
<dbReference type="GO" id="GO:0008810">
    <property type="term" value="F:cellulase activity"/>
    <property type="evidence" value="ECO:0007669"/>
    <property type="project" value="UniProtKB-EC"/>
</dbReference>
<dbReference type="PANTHER" id="PTHR34142:SF5">
    <property type="entry name" value="CBM1 DOMAIN-CONTAINING PROTEIN"/>
    <property type="match status" value="1"/>
</dbReference>
<evidence type="ECO:0000256" key="6">
    <source>
        <dbReference type="RuleBase" id="RU361153"/>
    </source>
</evidence>
<organism evidence="8 9">
    <name type="scientific">Phialocephala subalpina</name>
    <dbReference type="NCBI Taxonomy" id="576137"/>
    <lineage>
        <taxon>Eukaryota</taxon>
        <taxon>Fungi</taxon>
        <taxon>Dikarya</taxon>
        <taxon>Ascomycota</taxon>
        <taxon>Pezizomycotina</taxon>
        <taxon>Leotiomycetes</taxon>
        <taxon>Helotiales</taxon>
        <taxon>Mollisiaceae</taxon>
        <taxon>Phialocephala</taxon>
        <taxon>Phialocephala fortinii species complex</taxon>
    </lineage>
</organism>
<accession>A0A1L7WQU2</accession>
<name>A0A1L7WQU2_9HELO</name>
<reference evidence="8 9" key="1">
    <citation type="submission" date="2016-03" db="EMBL/GenBank/DDBJ databases">
        <authorList>
            <person name="Ploux O."/>
        </authorList>
    </citation>
    <scope>NUCLEOTIDE SEQUENCE [LARGE SCALE GENOMIC DNA]</scope>
    <source>
        <strain evidence="8 9">UAMH 11012</strain>
    </source>
</reference>
<comment type="catalytic activity">
    <reaction evidence="1">
        <text>Endohydrolysis of (1-&gt;4)-beta-D-glucosidic linkages in cellulose, lichenin and cereal beta-D-glucans.</text>
        <dbReference type="EC" id="3.2.1.4"/>
    </reaction>
</comment>